<dbReference type="InterPro" id="IPR001375">
    <property type="entry name" value="Peptidase_S9_cat"/>
</dbReference>
<reference evidence="3 4" key="1">
    <citation type="submission" date="2019-04" db="EMBL/GenBank/DDBJ databases">
        <authorList>
            <person name="Jiang L."/>
        </authorList>
    </citation>
    <scope>NUCLEOTIDE SEQUENCE [LARGE SCALE GENOMIC DNA]</scope>
    <source>
        <strain evidence="3 4">YIM 131853</strain>
    </source>
</reference>
<dbReference type="PANTHER" id="PTHR43056">
    <property type="entry name" value="PEPTIDASE S9 PROLYL OLIGOPEPTIDASE"/>
    <property type="match status" value="1"/>
</dbReference>
<dbReference type="GO" id="GO:0006508">
    <property type="term" value="P:proteolysis"/>
    <property type="evidence" value="ECO:0007669"/>
    <property type="project" value="InterPro"/>
</dbReference>
<dbReference type="AlphaFoldDB" id="A0A4S4FT12"/>
<dbReference type="Gene3D" id="2.120.10.30">
    <property type="entry name" value="TolB, C-terminal domain"/>
    <property type="match status" value="1"/>
</dbReference>
<evidence type="ECO:0000259" key="1">
    <source>
        <dbReference type="Pfam" id="PF00326"/>
    </source>
</evidence>
<feature type="domain" description="Lipoprotein LpqB C-terminal" evidence="2">
    <location>
        <begin position="84"/>
        <end position="262"/>
    </location>
</feature>
<dbReference type="Gene3D" id="3.40.50.1820">
    <property type="entry name" value="alpha/beta hydrolase"/>
    <property type="match status" value="1"/>
</dbReference>
<organism evidence="3 4">
    <name type="scientific">Naasia lichenicola</name>
    <dbReference type="NCBI Taxonomy" id="2565933"/>
    <lineage>
        <taxon>Bacteria</taxon>
        <taxon>Bacillati</taxon>
        <taxon>Actinomycetota</taxon>
        <taxon>Actinomycetes</taxon>
        <taxon>Micrococcales</taxon>
        <taxon>Microbacteriaceae</taxon>
        <taxon>Naasia</taxon>
    </lineage>
</organism>
<accession>A0A4S4FT12</accession>
<dbReference type="Pfam" id="PF00326">
    <property type="entry name" value="Peptidase_S9"/>
    <property type="match status" value="1"/>
</dbReference>
<sequence length="656" mass="70126">MTIAPYGSWVSPISAADVAQGSHPVQSGRYVGDDIWWSELRGSEGGRYGVFRANPDGGEPIAVLPAPWNARSRVHEYGGGAWTATDDGALVFVQFGDQRVHLLRAGAEPTPLTPGGEHFSFGELSVRGDEVIAIRELEDGKRVARDIVAIPLDGTAADDPARIRTLASGSDFVVAPRFSPDGTHLAWIAWDHPQMPWDGTELRVAPIAADGTIGEPRTLLGGPDESVLQPEWRDDATLTAITDASGFWNLATVSLDGTSSPLLTQERDTGGPLWNVGTTWYAPLESGTGSGRVLLQSTFGSDRLELLDLGTGVAVELDVPFTSILLADRRGSRLLFDGGAAGIAGGMRELDLDTGALRDIRLDVDALPDEAYLPLAEERTFAGAREVHAIVYPPRNPDYTAPDGELPPYIAFVHGGPTAHTQASLNLVFAYYTSRGIGVVDVNYGGSTGYGREYRNRLRGQWGIVDVEDVITVVQGLAAEGSADPKRLGIEGGSAGGWTVLAALTGSDVFSAGVSLYGVADLTALAEFTHDFESRYTDGLVGPLPEAQAIYDERSPLNHIDRLSTPVLLLQGLDDPVVPPAQSERFRDGLLAKGIPHAYVAFEGESHGFRKTETRIRAREASLSFYGQVLGFEVPGVPELELWRPAVSNSTTAPQN</sequence>
<keyword evidence="4" id="KW-1185">Reference proteome</keyword>
<name>A0A4S4FT12_9MICO</name>
<dbReference type="SUPFAM" id="SSF53474">
    <property type="entry name" value="alpha/beta-Hydrolases"/>
    <property type="match status" value="1"/>
</dbReference>
<dbReference type="GO" id="GO:0008236">
    <property type="term" value="F:serine-type peptidase activity"/>
    <property type="evidence" value="ECO:0007669"/>
    <property type="project" value="InterPro"/>
</dbReference>
<dbReference type="InterPro" id="IPR018910">
    <property type="entry name" value="LpqB_C"/>
</dbReference>
<comment type="caution">
    <text evidence="3">The sequence shown here is derived from an EMBL/GenBank/DDBJ whole genome shotgun (WGS) entry which is preliminary data.</text>
</comment>
<proteinExistence type="predicted"/>
<dbReference type="InterPro" id="IPR029058">
    <property type="entry name" value="AB_hydrolase_fold"/>
</dbReference>
<dbReference type="Pfam" id="PF10647">
    <property type="entry name" value="Gmad1"/>
    <property type="match status" value="1"/>
</dbReference>
<evidence type="ECO:0000313" key="4">
    <source>
        <dbReference type="Proteomes" id="UP000309133"/>
    </source>
</evidence>
<evidence type="ECO:0000259" key="2">
    <source>
        <dbReference type="Pfam" id="PF10647"/>
    </source>
</evidence>
<dbReference type="RefSeq" id="WP_136425656.1">
    <property type="nucleotide sequence ID" value="NZ_SSSM01000001.1"/>
</dbReference>
<feature type="domain" description="Peptidase S9 prolyl oligopeptidase catalytic" evidence="1">
    <location>
        <begin position="426"/>
        <end position="631"/>
    </location>
</feature>
<dbReference type="Proteomes" id="UP000309133">
    <property type="component" value="Unassembled WGS sequence"/>
</dbReference>
<gene>
    <name evidence="3" type="ORF">E6C64_00395</name>
</gene>
<dbReference type="PANTHER" id="PTHR43056:SF5">
    <property type="entry name" value="PEPTIDASE S9 PROLYL OLIGOPEPTIDASE CATALYTIC DOMAIN-CONTAINING PROTEIN"/>
    <property type="match status" value="1"/>
</dbReference>
<dbReference type="EMBL" id="SSSM01000001">
    <property type="protein sequence ID" value="THG32875.1"/>
    <property type="molecule type" value="Genomic_DNA"/>
</dbReference>
<dbReference type="InterPro" id="IPR050585">
    <property type="entry name" value="Xaa-Pro_dipeptidyl-ppase/CocE"/>
</dbReference>
<protein>
    <submittedName>
        <fullName evidence="3">S9 family peptidase</fullName>
    </submittedName>
</protein>
<dbReference type="InterPro" id="IPR011042">
    <property type="entry name" value="6-blade_b-propeller_TolB-like"/>
</dbReference>
<evidence type="ECO:0000313" key="3">
    <source>
        <dbReference type="EMBL" id="THG32875.1"/>
    </source>
</evidence>
<dbReference type="OrthoDB" id="128799at2"/>
<dbReference type="SUPFAM" id="SSF82171">
    <property type="entry name" value="DPP6 N-terminal domain-like"/>
    <property type="match status" value="1"/>
</dbReference>